<comment type="similarity">
    <text evidence="2">Belongs to the class-IV pyridoxal-phosphate-dependent aminotransferase family.</text>
</comment>
<sequence>MARKRTPKPEAGRWVFSFSISPFLLFFSFYLSTSTRLLLSFLAFLRRSAEALPREKEGFRRQRAHALHRSAHRRGPQSPASSLYVRPTFIGTEGTLQGGAAVRDNRPGRTGFRRQRAHARIAQLIDADRSLGPASSLYVRPTFIGTEGTLGVARSKEALLYVITGPVGPGL</sequence>
<evidence type="ECO:0000256" key="2">
    <source>
        <dbReference type="ARBA" id="ARBA00009320"/>
    </source>
</evidence>
<proteinExistence type="inferred from homology"/>
<feature type="transmembrane region" description="Helical" evidence="4">
    <location>
        <begin position="20"/>
        <end position="45"/>
    </location>
</feature>
<evidence type="ECO:0000313" key="5">
    <source>
        <dbReference type="EMBL" id="OQV18707.1"/>
    </source>
</evidence>
<protein>
    <submittedName>
        <fullName evidence="5">Uncharacterized protein</fullName>
    </submittedName>
</protein>
<keyword evidence="4" id="KW-1133">Transmembrane helix</keyword>
<keyword evidence="6" id="KW-1185">Reference proteome</keyword>
<dbReference type="EMBL" id="MTYJ01000046">
    <property type="protein sequence ID" value="OQV18707.1"/>
    <property type="molecule type" value="Genomic_DNA"/>
</dbReference>
<dbReference type="PANTHER" id="PTHR11825:SF44">
    <property type="entry name" value="BRANCHED-CHAIN-AMINO-ACID AMINOTRANSFERASE"/>
    <property type="match status" value="1"/>
</dbReference>
<evidence type="ECO:0000313" key="6">
    <source>
        <dbReference type="Proteomes" id="UP000192578"/>
    </source>
</evidence>
<dbReference type="InterPro" id="IPR043131">
    <property type="entry name" value="BCAT-like_N"/>
</dbReference>
<dbReference type="AlphaFoldDB" id="A0A1W0WU72"/>
<keyword evidence="4" id="KW-0812">Transmembrane</keyword>
<evidence type="ECO:0000256" key="3">
    <source>
        <dbReference type="ARBA" id="ARBA00022898"/>
    </source>
</evidence>
<dbReference type="Proteomes" id="UP000192578">
    <property type="component" value="Unassembled WGS sequence"/>
</dbReference>
<dbReference type="InterPro" id="IPR005786">
    <property type="entry name" value="B_amino_transII"/>
</dbReference>
<dbReference type="InterPro" id="IPR036038">
    <property type="entry name" value="Aminotransferase-like"/>
</dbReference>
<accession>A0A1W0WU72</accession>
<dbReference type="Gene3D" id="3.30.470.10">
    <property type="match status" value="1"/>
</dbReference>
<dbReference type="SUPFAM" id="SSF56752">
    <property type="entry name" value="D-aminoacid aminotransferase-like PLP-dependent enzymes"/>
    <property type="match status" value="1"/>
</dbReference>
<dbReference type="GO" id="GO:0009098">
    <property type="term" value="P:L-leucine biosynthetic process"/>
    <property type="evidence" value="ECO:0007669"/>
    <property type="project" value="TreeGrafter"/>
</dbReference>
<organism evidence="5 6">
    <name type="scientific">Hypsibius exemplaris</name>
    <name type="common">Freshwater tardigrade</name>
    <dbReference type="NCBI Taxonomy" id="2072580"/>
    <lineage>
        <taxon>Eukaryota</taxon>
        <taxon>Metazoa</taxon>
        <taxon>Ecdysozoa</taxon>
        <taxon>Tardigrada</taxon>
        <taxon>Eutardigrada</taxon>
        <taxon>Parachela</taxon>
        <taxon>Hypsibioidea</taxon>
        <taxon>Hypsibiidae</taxon>
        <taxon>Hypsibius</taxon>
    </lineage>
</organism>
<keyword evidence="4" id="KW-0472">Membrane</keyword>
<comment type="cofactor">
    <cofactor evidence="1">
        <name>pyridoxal 5'-phosphate</name>
        <dbReference type="ChEBI" id="CHEBI:597326"/>
    </cofactor>
</comment>
<comment type="caution">
    <text evidence="5">The sequence shown here is derived from an EMBL/GenBank/DDBJ whole genome shotgun (WGS) entry which is preliminary data.</text>
</comment>
<dbReference type="GO" id="GO:0004084">
    <property type="term" value="F:branched-chain-amino-acid transaminase activity"/>
    <property type="evidence" value="ECO:0007669"/>
    <property type="project" value="InterPro"/>
</dbReference>
<dbReference type="PANTHER" id="PTHR11825">
    <property type="entry name" value="SUBGROUP IIII AMINOTRANSFERASE"/>
    <property type="match status" value="1"/>
</dbReference>
<dbReference type="GO" id="GO:0005739">
    <property type="term" value="C:mitochondrion"/>
    <property type="evidence" value="ECO:0007669"/>
    <property type="project" value="TreeGrafter"/>
</dbReference>
<reference evidence="6" key="1">
    <citation type="submission" date="2017-01" db="EMBL/GenBank/DDBJ databases">
        <title>Comparative genomics of anhydrobiosis in the tardigrade Hypsibius dujardini.</title>
        <authorList>
            <person name="Yoshida Y."/>
            <person name="Koutsovoulos G."/>
            <person name="Laetsch D."/>
            <person name="Stevens L."/>
            <person name="Kumar S."/>
            <person name="Horikawa D."/>
            <person name="Ishino K."/>
            <person name="Komine S."/>
            <person name="Tomita M."/>
            <person name="Blaxter M."/>
            <person name="Arakawa K."/>
        </authorList>
    </citation>
    <scope>NUCLEOTIDE SEQUENCE [LARGE SCALE GENOMIC DNA]</scope>
    <source>
        <strain evidence="6">Z151</strain>
    </source>
</reference>
<keyword evidence="3" id="KW-0663">Pyridoxal phosphate</keyword>
<evidence type="ECO:0000256" key="1">
    <source>
        <dbReference type="ARBA" id="ARBA00001933"/>
    </source>
</evidence>
<name>A0A1W0WU72_HYPEX</name>
<dbReference type="OrthoDB" id="1732691at2759"/>
<evidence type="ECO:0000256" key="4">
    <source>
        <dbReference type="SAM" id="Phobius"/>
    </source>
</evidence>
<dbReference type="GO" id="GO:0009099">
    <property type="term" value="P:L-valine biosynthetic process"/>
    <property type="evidence" value="ECO:0007669"/>
    <property type="project" value="TreeGrafter"/>
</dbReference>
<gene>
    <name evidence="5" type="ORF">BV898_07147</name>
</gene>